<name>A0ACC1J6F1_9FUNG</name>
<comment type="caution">
    <text evidence="1">The sequence shown here is derived from an EMBL/GenBank/DDBJ whole genome shotgun (WGS) entry which is preliminary data.</text>
</comment>
<reference evidence="1" key="1">
    <citation type="submission" date="2022-07" db="EMBL/GenBank/DDBJ databases">
        <title>Phylogenomic reconstructions and comparative analyses of Kickxellomycotina fungi.</title>
        <authorList>
            <person name="Reynolds N.K."/>
            <person name="Stajich J.E."/>
            <person name="Barry K."/>
            <person name="Grigoriev I.V."/>
            <person name="Crous P."/>
            <person name="Smith M.E."/>
        </authorList>
    </citation>
    <scope>NUCLEOTIDE SEQUENCE</scope>
    <source>
        <strain evidence="1">NRRL 5244</strain>
    </source>
</reference>
<organism evidence="1 2">
    <name type="scientific">Linderina macrospora</name>
    <dbReference type="NCBI Taxonomy" id="4868"/>
    <lineage>
        <taxon>Eukaryota</taxon>
        <taxon>Fungi</taxon>
        <taxon>Fungi incertae sedis</taxon>
        <taxon>Zoopagomycota</taxon>
        <taxon>Kickxellomycotina</taxon>
        <taxon>Kickxellomycetes</taxon>
        <taxon>Kickxellales</taxon>
        <taxon>Kickxellaceae</taxon>
        <taxon>Linderina</taxon>
    </lineage>
</organism>
<sequence>ALLAPYPQDAEEKILLHFHGGAYCLGERSLSHLFIYANASSATGLRVFSPDYGLAPRYCFPQQLHDCYIAYRYLVGNGFKPSNIFLGGDSAGGTLVLGLLLLLKDMQMEMPRAAMLVSPWVDVTCPGESWTTNRNLDYLPAFSLDDPFHPTRMFYDAGRPFSQCMLQELRCPLVSPIYGDLSGLPPLLVQMGQNELLHDDICELVAKVKKQNRGRENAVQMEVYDDMPHVFVLFDFTDAAKRAFESMAQFVQTA</sequence>
<evidence type="ECO:0000313" key="1">
    <source>
        <dbReference type="EMBL" id="KAJ1939444.1"/>
    </source>
</evidence>
<protein>
    <submittedName>
        <fullName evidence="1">Uncharacterized protein</fullName>
    </submittedName>
</protein>
<gene>
    <name evidence="1" type="ORF">FBU59_004121</name>
</gene>
<evidence type="ECO:0000313" key="2">
    <source>
        <dbReference type="Proteomes" id="UP001150603"/>
    </source>
</evidence>
<feature type="non-terminal residue" evidence="1">
    <location>
        <position position="1"/>
    </location>
</feature>
<accession>A0ACC1J6F1</accession>
<dbReference type="Proteomes" id="UP001150603">
    <property type="component" value="Unassembled WGS sequence"/>
</dbReference>
<keyword evidence="2" id="KW-1185">Reference proteome</keyword>
<proteinExistence type="predicted"/>
<dbReference type="EMBL" id="JANBPW010002843">
    <property type="protein sequence ID" value="KAJ1939444.1"/>
    <property type="molecule type" value="Genomic_DNA"/>
</dbReference>